<dbReference type="STRING" id="1123282.SAMN02745823_02238"/>
<dbReference type="NCBIfam" id="TIGR00539">
    <property type="entry name" value="hemN_rel"/>
    <property type="match status" value="1"/>
</dbReference>
<evidence type="ECO:0000256" key="4">
    <source>
        <dbReference type="ARBA" id="ARBA00022691"/>
    </source>
</evidence>
<dbReference type="SFLD" id="SFLDS00029">
    <property type="entry name" value="Radical_SAM"/>
    <property type="match status" value="1"/>
</dbReference>
<dbReference type="PANTHER" id="PTHR13932">
    <property type="entry name" value="COPROPORPHYRINIGEN III OXIDASE"/>
    <property type="match status" value="1"/>
</dbReference>
<comment type="similarity">
    <text evidence="1">Belongs to the anaerobic coproporphyrinogen-III oxidase family. HemW subfamily.</text>
</comment>
<comment type="function">
    <text evidence="9">Probably acts as a heme chaperone, transferring heme to an unknown acceptor. Binds one molecule of heme per monomer, possibly covalently. Binds 1 [4Fe-4S] cluster. The cluster is coordinated with 3 cysteines and an exchangeable S-adenosyl-L-methionine.</text>
</comment>
<dbReference type="GO" id="GO:0006779">
    <property type="term" value="P:porphyrin-containing compound biosynthetic process"/>
    <property type="evidence" value="ECO:0007669"/>
    <property type="project" value="InterPro"/>
</dbReference>
<evidence type="ECO:0000256" key="1">
    <source>
        <dbReference type="ARBA" id="ARBA00006100"/>
    </source>
</evidence>
<feature type="compositionally biased region" description="Basic and acidic residues" evidence="10">
    <location>
        <begin position="1"/>
        <end position="10"/>
    </location>
</feature>
<evidence type="ECO:0000256" key="9">
    <source>
        <dbReference type="RuleBase" id="RU364116"/>
    </source>
</evidence>
<dbReference type="EMBL" id="FQXV01000007">
    <property type="protein sequence ID" value="SHI07199.1"/>
    <property type="molecule type" value="Genomic_DNA"/>
</dbReference>
<organism evidence="12 13">
    <name type="scientific">Sporobacter termitidis DSM 10068</name>
    <dbReference type="NCBI Taxonomy" id="1123282"/>
    <lineage>
        <taxon>Bacteria</taxon>
        <taxon>Bacillati</taxon>
        <taxon>Bacillota</taxon>
        <taxon>Clostridia</taxon>
        <taxon>Eubacteriales</taxon>
        <taxon>Oscillospiraceae</taxon>
        <taxon>Sporobacter</taxon>
    </lineage>
</organism>
<keyword evidence="9" id="KW-0963">Cytoplasm</keyword>
<keyword evidence="6 9" id="KW-0408">Iron</keyword>
<feature type="domain" description="Radical SAM core" evidence="11">
    <location>
        <begin position="25"/>
        <end position="259"/>
    </location>
</feature>
<accession>A0A1M5Y5K8</accession>
<dbReference type="InterPro" id="IPR007197">
    <property type="entry name" value="rSAM"/>
</dbReference>
<dbReference type="GO" id="GO:0051539">
    <property type="term" value="F:4 iron, 4 sulfur cluster binding"/>
    <property type="evidence" value="ECO:0007669"/>
    <property type="project" value="UniProtKB-UniRule"/>
</dbReference>
<evidence type="ECO:0000259" key="11">
    <source>
        <dbReference type="PROSITE" id="PS51918"/>
    </source>
</evidence>
<dbReference type="GO" id="GO:0005737">
    <property type="term" value="C:cytoplasm"/>
    <property type="evidence" value="ECO:0007669"/>
    <property type="project" value="UniProtKB-SubCell"/>
</dbReference>
<dbReference type="Pfam" id="PF06969">
    <property type="entry name" value="HemN_C"/>
    <property type="match status" value="1"/>
</dbReference>
<dbReference type="AlphaFoldDB" id="A0A1M5Y5K8"/>
<dbReference type="Proteomes" id="UP000183995">
    <property type="component" value="Unassembled WGS sequence"/>
</dbReference>
<evidence type="ECO:0000256" key="10">
    <source>
        <dbReference type="SAM" id="MobiDB-lite"/>
    </source>
</evidence>
<evidence type="ECO:0000256" key="2">
    <source>
        <dbReference type="ARBA" id="ARBA00017228"/>
    </source>
</evidence>
<keyword evidence="8 9" id="KW-0143">Chaperone</keyword>
<evidence type="ECO:0000313" key="12">
    <source>
        <dbReference type="EMBL" id="SHI07199.1"/>
    </source>
</evidence>
<keyword evidence="9" id="KW-0004">4Fe-4S</keyword>
<dbReference type="SFLD" id="SFLDF00562">
    <property type="entry name" value="HemN-like__clustered_with_heat"/>
    <property type="match status" value="1"/>
</dbReference>
<comment type="subcellular location">
    <subcellularLocation>
        <location evidence="9">Cytoplasm</location>
    </subcellularLocation>
</comment>
<dbReference type="SMART" id="SM00729">
    <property type="entry name" value="Elp3"/>
    <property type="match status" value="1"/>
</dbReference>
<dbReference type="GO" id="GO:0046872">
    <property type="term" value="F:metal ion binding"/>
    <property type="evidence" value="ECO:0007669"/>
    <property type="project" value="UniProtKB-UniRule"/>
</dbReference>
<evidence type="ECO:0000256" key="6">
    <source>
        <dbReference type="ARBA" id="ARBA00023004"/>
    </source>
</evidence>
<dbReference type="Pfam" id="PF04055">
    <property type="entry name" value="Radical_SAM"/>
    <property type="match status" value="1"/>
</dbReference>
<evidence type="ECO:0000256" key="3">
    <source>
        <dbReference type="ARBA" id="ARBA00022617"/>
    </source>
</evidence>
<dbReference type="PANTHER" id="PTHR13932:SF5">
    <property type="entry name" value="RADICAL S-ADENOSYL METHIONINE DOMAIN-CONTAINING PROTEIN 1, MITOCHONDRIAL"/>
    <property type="match status" value="1"/>
</dbReference>
<sequence length="443" mass="50668">MKRQYSETTKKQKNPPSGAHLGGKDIMEKTLGVYIHIPFCAGKCAYCDFYSLAGHEKLMPSYQHAVLHHIKEYAPQLDGYLTDTVYFGGGTPSYYGADRLISIFNALKKYGHVLLDAEVTAEVNPDSITKADLVRMRRAGFNRISVGVQSANDALLKSLGRRHNFAAAEEAVKNARDAGFSNVSIDLIFGLPSQSRDEWADTLNRAAALKPEHISCYGLKIEEGSQLYIYKDSPFMPDDDAQADMYLYAVETLSRFGFKQYEISNFARRGYESRHNMKYWFGDEYLGFGAAAHSYIGGVRYNYIADLEKYSENVLSGQNILDLREEISDFERASEYLMLRLRTTRGISEKEYVDIYPCSMDKTINLLRFYESHGWAVFSDDRWSFTPQGFLLSNRLIGEILETQTKQRTEMTKPWEKPEEAVQRSQMTLFDRKPQEVQMFRGI</sequence>
<keyword evidence="7 9" id="KW-0411">Iron-sulfur</keyword>
<dbReference type="InterPro" id="IPR004559">
    <property type="entry name" value="HemW-like"/>
</dbReference>
<evidence type="ECO:0000313" key="13">
    <source>
        <dbReference type="Proteomes" id="UP000183995"/>
    </source>
</evidence>
<proteinExistence type="inferred from homology"/>
<name>A0A1M5Y5K8_9FIRM</name>
<dbReference type="InterPro" id="IPR006638">
    <property type="entry name" value="Elp3/MiaA/NifB-like_rSAM"/>
</dbReference>
<dbReference type="InterPro" id="IPR034505">
    <property type="entry name" value="Coproporphyrinogen-III_oxidase"/>
</dbReference>
<keyword evidence="5 9" id="KW-0479">Metal-binding</keyword>
<evidence type="ECO:0000256" key="5">
    <source>
        <dbReference type="ARBA" id="ARBA00022723"/>
    </source>
</evidence>
<dbReference type="SFLD" id="SFLDG01065">
    <property type="entry name" value="anaerobic_coproporphyrinogen-I"/>
    <property type="match status" value="1"/>
</dbReference>
<dbReference type="GO" id="GO:0004109">
    <property type="term" value="F:coproporphyrinogen oxidase activity"/>
    <property type="evidence" value="ECO:0007669"/>
    <property type="project" value="InterPro"/>
</dbReference>
<protein>
    <recommendedName>
        <fullName evidence="2 9">Heme chaperone HemW</fullName>
    </recommendedName>
</protein>
<dbReference type="SUPFAM" id="SSF102114">
    <property type="entry name" value="Radical SAM enzymes"/>
    <property type="match status" value="1"/>
</dbReference>
<dbReference type="CDD" id="cd01335">
    <property type="entry name" value="Radical_SAM"/>
    <property type="match status" value="1"/>
</dbReference>
<keyword evidence="3 9" id="KW-0349">Heme</keyword>
<keyword evidence="13" id="KW-1185">Reference proteome</keyword>
<feature type="region of interest" description="Disordered" evidence="10">
    <location>
        <begin position="1"/>
        <end position="22"/>
    </location>
</feature>
<dbReference type="InterPro" id="IPR013785">
    <property type="entry name" value="Aldolase_TIM"/>
</dbReference>
<reference evidence="12 13" key="1">
    <citation type="submission" date="2016-11" db="EMBL/GenBank/DDBJ databases">
        <authorList>
            <person name="Jaros S."/>
            <person name="Januszkiewicz K."/>
            <person name="Wedrychowicz H."/>
        </authorList>
    </citation>
    <scope>NUCLEOTIDE SEQUENCE [LARGE SCALE GENOMIC DNA]</scope>
    <source>
        <strain evidence="12 13">DSM 10068</strain>
    </source>
</reference>
<dbReference type="Gene3D" id="3.20.20.70">
    <property type="entry name" value="Aldolase class I"/>
    <property type="match status" value="1"/>
</dbReference>
<dbReference type="InterPro" id="IPR058240">
    <property type="entry name" value="rSAM_sf"/>
</dbReference>
<dbReference type="InterPro" id="IPR010723">
    <property type="entry name" value="HemN_C"/>
</dbReference>
<dbReference type="PROSITE" id="PS51918">
    <property type="entry name" value="RADICAL_SAM"/>
    <property type="match status" value="1"/>
</dbReference>
<dbReference type="SFLD" id="SFLDF00288">
    <property type="entry name" value="HemN-like__clustered_with_nucl"/>
    <property type="match status" value="1"/>
</dbReference>
<evidence type="ECO:0000256" key="8">
    <source>
        <dbReference type="ARBA" id="ARBA00023186"/>
    </source>
</evidence>
<evidence type="ECO:0000256" key="7">
    <source>
        <dbReference type="ARBA" id="ARBA00023014"/>
    </source>
</evidence>
<gene>
    <name evidence="12" type="ORF">SAMN02745823_02238</name>
</gene>
<keyword evidence="4 9" id="KW-0949">S-adenosyl-L-methionine</keyword>
<dbReference type="SFLD" id="SFLDG01082">
    <property type="entry name" value="B12-binding_domain_containing"/>
    <property type="match status" value="1"/>
</dbReference>